<gene>
    <name evidence="1" type="ORF">CK203_100783</name>
</gene>
<proteinExistence type="predicted"/>
<reference evidence="1 2" key="1">
    <citation type="journal article" date="2018" name="PLoS Genet.">
        <title>Population sequencing reveals clonal diversity and ancestral inbreeding in the grapevine cultivar Chardonnay.</title>
        <authorList>
            <person name="Roach M.J."/>
            <person name="Johnson D.L."/>
            <person name="Bohlmann J."/>
            <person name="van Vuuren H.J."/>
            <person name="Jones S.J."/>
            <person name="Pretorius I.S."/>
            <person name="Schmidt S.A."/>
            <person name="Borneman A.R."/>
        </authorList>
    </citation>
    <scope>NUCLEOTIDE SEQUENCE [LARGE SCALE GENOMIC DNA]</scope>
    <source>
        <strain evidence="2">cv. Chardonnay</strain>
        <tissue evidence="1">Leaf</tissue>
    </source>
</reference>
<accession>A0A438CJF9</accession>
<dbReference type="EMBL" id="QGNW01002198">
    <property type="protein sequence ID" value="RVW23350.1"/>
    <property type="molecule type" value="Genomic_DNA"/>
</dbReference>
<protein>
    <submittedName>
        <fullName evidence="1">Uncharacterized protein</fullName>
    </submittedName>
</protein>
<name>A0A438CJF9_VITVI</name>
<sequence length="328" mass="37528">MRWSMLVEEGTIWIKLAYLDVKEEVANAFQCLFKSGDGRPSPGLDGFSMVLQFSWDFEKSEVMDFFRVFYKMGTFQRSLDATFLVIKEVCKVVSTFQHAYVEGRQILDIVFIANEAIDSNMKCNNKEIICKLGIVKAFLIMGLRQGDLLSLYLFYPSHGGSLIYPKKGKGRGSHLRFLNGGRGGQGIGENGIFEVDFMWFEAIFGLNINLEKSKLIPSREVANVDKQAKHANLLHVPLHYSKKGEFAVRKDLEGLPLVRALESKLHLVNWSLICQKKRCGGLGIRSLFILRKALLGKWLWRFACKRDTHWKRVISRKYEEDEGCALEK</sequence>
<comment type="caution">
    <text evidence="1">The sequence shown here is derived from an EMBL/GenBank/DDBJ whole genome shotgun (WGS) entry which is preliminary data.</text>
</comment>
<organism evidence="1 2">
    <name type="scientific">Vitis vinifera</name>
    <name type="common">Grape</name>
    <dbReference type="NCBI Taxonomy" id="29760"/>
    <lineage>
        <taxon>Eukaryota</taxon>
        <taxon>Viridiplantae</taxon>
        <taxon>Streptophyta</taxon>
        <taxon>Embryophyta</taxon>
        <taxon>Tracheophyta</taxon>
        <taxon>Spermatophyta</taxon>
        <taxon>Magnoliopsida</taxon>
        <taxon>eudicotyledons</taxon>
        <taxon>Gunneridae</taxon>
        <taxon>Pentapetalae</taxon>
        <taxon>rosids</taxon>
        <taxon>Vitales</taxon>
        <taxon>Vitaceae</taxon>
        <taxon>Viteae</taxon>
        <taxon>Vitis</taxon>
    </lineage>
</organism>
<dbReference type="Proteomes" id="UP000288805">
    <property type="component" value="Unassembled WGS sequence"/>
</dbReference>
<dbReference type="AlphaFoldDB" id="A0A438CJF9"/>
<evidence type="ECO:0000313" key="1">
    <source>
        <dbReference type="EMBL" id="RVW23350.1"/>
    </source>
</evidence>
<evidence type="ECO:0000313" key="2">
    <source>
        <dbReference type="Proteomes" id="UP000288805"/>
    </source>
</evidence>